<protein>
    <submittedName>
        <fullName evidence="1">22989_t:CDS:1</fullName>
    </submittedName>
</protein>
<sequence>MSSQHCPIQGLTKGHPILIVNAIIGETDIVNDPDYDPEEDVDFLESNPFLLYF</sequence>
<name>A0ABN7UZX6_GIGMA</name>
<dbReference type="EMBL" id="CAJVQB010007867">
    <property type="protein sequence ID" value="CAG8710458.1"/>
    <property type="molecule type" value="Genomic_DNA"/>
</dbReference>
<reference evidence="1 2" key="1">
    <citation type="submission" date="2021-06" db="EMBL/GenBank/DDBJ databases">
        <authorList>
            <person name="Kallberg Y."/>
            <person name="Tangrot J."/>
            <person name="Rosling A."/>
        </authorList>
    </citation>
    <scope>NUCLEOTIDE SEQUENCE [LARGE SCALE GENOMIC DNA]</scope>
    <source>
        <strain evidence="1 2">120-4 pot B 10/14</strain>
    </source>
</reference>
<gene>
    <name evidence="1" type="ORF">GMARGA_LOCUS12712</name>
</gene>
<evidence type="ECO:0000313" key="2">
    <source>
        <dbReference type="Proteomes" id="UP000789901"/>
    </source>
</evidence>
<accession>A0ABN7UZX6</accession>
<organism evidence="1 2">
    <name type="scientific">Gigaspora margarita</name>
    <dbReference type="NCBI Taxonomy" id="4874"/>
    <lineage>
        <taxon>Eukaryota</taxon>
        <taxon>Fungi</taxon>
        <taxon>Fungi incertae sedis</taxon>
        <taxon>Mucoromycota</taxon>
        <taxon>Glomeromycotina</taxon>
        <taxon>Glomeromycetes</taxon>
        <taxon>Diversisporales</taxon>
        <taxon>Gigasporaceae</taxon>
        <taxon>Gigaspora</taxon>
    </lineage>
</organism>
<keyword evidence="2" id="KW-1185">Reference proteome</keyword>
<dbReference type="Proteomes" id="UP000789901">
    <property type="component" value="Unassembled WGS sequence"/>
</dbReference>
<evidence type="ECO:0000313" key="1">
    <source>
        <dbReference type="EMBL" id="CAG8710458.1"/>
    </source>
</evidence>
<comment type="caution">
    <text evidence="1">The sequence shown here is derived from an EMBL/GenBank/DDBJ whole genome shotgun (WGS) entry which is preliminary data.</text>
</comment>
<proteinExistence type="predicted"/>